<sequence>MKEALDNIVQVRKENQDTYEDNNPYDPLMSQFEGDVEEDVDGVKEIPQTRMPNRRISINEGCSIDRKKTKGNMQGKGNGKAQDGRLGIDAYFAPGTTTGFQPSIKSVLATKEAKTNGDLSLGRWMYNTCILFNAFNSFYFQPMVDAITGIGLGYKVLSYHDMRTHILRQNLLFKLPLAPSIVLGELTSDDRRWACPLLLIAPCPWCGEVLTFTFRDATQFCTGQDKLRKHSAMLRKDEDETL</sequence>
<dbReference type="OrthoDB" id="784036at2759"/>
<dbReference type="EMBL" id="JABCRI010000024">
    <property type="protein sequence ID" value="KAF8377171.1"/>
    <property type="molecule type" value="Genomic_DNA"/>
</dbReference>
<protein>
    <submittedName>
        <fullName evidence="1">Uncharacterized protein</fullName>
    </submittedName>
</protein>
<evidence type="ECO:0000313" key="1">
    <source>
        <dbReference type="EMBL" id="KAF8377171.1"/>
    </source>
</evidence>
<organism evidence="1 2">
    <name type="scientific">Tetracentron sinense</name>
    <name type="common">Spur-leaf</name>
    <dbReference type="NCBI Taxonomy" id="13715"/>
    <lineage>
        <taxon>Eukaryota</taxon>
        <taxon>Viridiplantae</taxon>
        <taxon>Streptophyta</taxon>
        <taxon>Embryophyta</taxon>
        <taxon>Tracheophyta</taxon>
        <taxon>Spermatophyta</taxon>
        <taxon>Magnoliopsida</taxon>
        <taxon>Trochodendrales</taxon>
        <taxon>Trochodendraceae</taxon>
        <taxon>Tetracentron</taxon>
    </lineage>
</organism>
<keyword evidence="2" id="KW-1185">Reference proteome</keyword>
<dbReference type="AlphaFoldDB" id="A0A835D0R5"/>
<proteinExistence type="predicted"/>
<dbReference type="Proteomes" id="UP000655225">
    <property type="component" value="Unassembled WGS sequence"/>
</dbReference>
<evidence type="ECO:0000313" key="2">
    <source>
        <dbReference type="Proteomes" id="UP000655225"/>
    </source>
</evidence>
<reference evidence="1 2" key="1">
    <citation type="submission" date="2020-04" db="EMBL/GenBank/DDBJ databases">
        <title>Plant Genome Project.</title>
        <authorList>
            <person name="Zhang R.-G."/>
        </authorList>
    </citation>
    <scope>NUCLEOTIDE SEQUENCE [LARGE SCALE GENOMIC DNA]</scope>
    <source>
        <strain evidence="1">YNK0</strain>
        <tissue evidence="1">Leaf</tissue>
    </source>
</reference>
<name>A0A835D0R5_TETSI</name>
<accession>A0A835D0R5</accession>
<gene>
    <name evidence="1" type="ORF">HHK36_030544</name>
</gene>
<comment type="caution">
    <text evidence="1">The sequence shown here is derived from an EMBL/GenBank/DDBJ whole genome shotgun (WGS) entry which is preliminary data.</text>
</comment>